<dbReference type="Pfam" id="PF08543">
    <property type="entry name" value="Phos_pyr_kin"/>
    <property type="match status" value="1"/>
</dbReference>
<dbReference type="GO" id="GO:0009229">
    <property type="term" value="P:thiamine diphosphate biosynthetic process"/>
    <property type="evidence" value="ECO:0007669"/>
    <property type="project" value="UniProtKB-UniPathway"/>
</dbReference>
<proteinExistence type="predicted"/>
<comment type="caution">
    <text evidence="4">The sequence shown here is derived from an EMBL/GenBank/DDBJ whole genome shotgun (WGS) entry which is preliminary data.</text>
</comment>
<dbReference type="GO" id="GO:0009228">
    <property type="term" value="P:thiamine biosynthetic process"/>
    <property type="evidence" value="ECO:0007669"/>
    <property type="project" value="InterPro"/>
</dbReference>
<dbReference type="OrthoDB" id="9810880at2"/>
<dbReference type="Gene3D" id="3.40.1190.20">
    <property type="match status" value="1"/>
</dbReference>
<keyword evidence="4" id="KW-0418">Kinase</keyword>
<keyword evidence="5" id="KW-1185">Reference proteome</keyword>
<dbReference type="Proteomes" id="UP000306575">
    <property type="component" value="Unassembled WGS sequence"/>
</dbReference>
<name>A0A4U7N9B0_9RHOB</name>
<dbReference type="GO" id="GO:0008972">
    <property type="term" value="F:phosphomethylpyrimidine kinase activity"/>
    <property type="evidence" value="ECO:0007669"/>
    <property type="project" value="InterPro"/>
</dbReference>
<keyword evidence="4" id="KW-0808">Transferase</keyword>
<dbReference type="CDD" id="cd01169">
    <property type="entry name" value="HMPP_kinase"/>
    <property type="match status" value="1"/>
</dbReference>
<comment type="pathway">
    <text evidence="1">Cofactor biosynthesis; thiamine diphosphate biosynthesis.</text>
</comment>
<reference evidence="4 5" key="1">
    <citation type="submission" date="2019-04" db="EMBL/GenBank/DDBJ databases">
        <title>Genome sequence of Pelagicola litoralis CL-ES2.</title>
        <authorList>
            <person name="Cao J."/>
        </authorList>
    </citation>
    <scope>NUCLEOTIDE SEQUENCE [LARGE SCALE GENOMIC DNA]</scope>
    <source>
        <strain evidence="4 5">CL-ES2</strain>
    </source>
</reference>
<dbReference type="SUPFAM" id="SSF53613">
    <property type="entry name" value="Ribokinase-like"/>
    <property type="match status" value="1"/>
</dbReference>
<dbReference type="InterPro" id="IPR013749">
    <property type="entry name" value="PM/HMP-P_kinase-1"/>
</dbReference>
<dbReference type="RefSeq" id="WP_138014316.1">
    <property type="nucleotide sequence ID" value="NZ_SULI01000001.1"/>
</dbReference>
<dbReference type="EMBL" id="SULI01000001">
    <property type="protein sequence ID" value="TKZ22297.1"/>
    <property type="molecule type" value="Genomic_DNA"/>
</dbReference>
<dbReference type="GO" id="GO:0008902">
    <property type="term" value="F:hydroxymethylpyrimidine kinase activity"/>
    <property type="evidence" value="ECO:0007669"/>
    <property type="project" value="UniProtKB-EC"/>
</dbReference>
<evidence type="ECO:0000259" key="3">
    <source>
        <dbReference type="Pfam" id="PF08543"/>
    </source>
</evidence>
<dbReference type="PANTHER" id="PTHR20858:SF17">
    <property type="entry name" value="HYDROXYMETHYLPYRIMIDINE_PHOSPHOMETHYLPYRIMIDINE KINASE THI20-RELATED"/>
    <property type="match status" value="1"/>
</dbReference>
<dbReference type="GO" id="GO:0005829">
    <property type="term" value="C:cytosol"/>
    <property type="evidence" value="ECO:0007669"/>
    <property type="project" value="TreeGrafter"/>
</dbReference>
<dbReference type="InterPro" id="IPR004399">
    <property type="entry name" value="HMP/HMP-P_kinase_dom"/>
</dbReference>
<dbReference type="EC" id="2.7.1.49" evidence="2"/>
<evidence type="ECO:0000313" key="5">
    <source>
        <dbReference type="Proteomes" id="UP000306575"/>
    </source>
</evidence>
<gene>
    <name evidence="4" type="ORF">FAP39_00010</name>
</gene>
<dbReference type="PANTHER" id="PTHR20858">
    <property type="entry name" value="PHOSPHOMETHYLPYRIMIDINE KINASE"/>
    <property type="match status" value="1"/>
</dbReference>
<dbReference type="AlphaFoldDB" id="A0A4U7N9B0"/>
<dbReference type="InterPro" id="IPR029056">
    <property type="entry name" value="Ribokinase-like"/>
</dbReference>
<feature type="domain" description="Pyridoxamine kinase/Phosphomethylpyrimidine kinase" evidence="3">
    <location>
        <begin position="11"/>
        <end position="244"/>
    </location>
</feature>
<sequence>MTKIMIIAGTDSSGGAGLTRDTVTASMLGFEILPVVTAVTAQTNAAVVHTTLLSPEAVVQQIKAALITAPPLAIKIGMLGSKDIATAVAHALTDCPVPIVLDPVIKSSSGARLLSGPFPNSLLQNIDVITPNLPEAAILTRRKVAQSVCDITAQARAVLATGPRAVLIKGGHGQGADATDHYIDGSVHLRFNAPRLASGKRGTGCTLATAIACNLARGHRPAQACEQAKIFTNAWLRNDVNPNSAGAVAPYQNP</sequence>
<evidence type="ECO:0000256" key="1">
    <source>
        <dbReference type="ARBA" id="ARBA00004948"/>
    </source>
</evidence>
<dbReference type="UniPathway" id="UPA00060">
    <property type="reaction ID" value="UER00138"/>
</dbReference>
<evidence type="ECO:0000256" key="2">
    <source>
        <dbReference type="ARBA" id="ARBA00012135"/>
    </source>
</evidence>
<evidence type="ECO:0000313" key="4">
    <source>
        <dbReference type="EMBL" id="TKZ22297.1"/>
    </source>
</evidence>
<accession>A0A4U7N9B0</accession>
<organism evidence="4 5">
    <name type="scientific">Shimia litoralis</name>
    <dbReference type="NCBI Taxonomy" id="420403"/>
    <lineage>
        <taxon>Bacteria</taxon>
        <taxon>Pseudomonadati</taxon>
        <taxon>Pseudomonadota</taxon>
        <taxon>Alphaproteobacteria</taxon>
        <taxon>Rhodobacterales</taxon>
        <taxon>Roseobacteraceae</taxon>
    </lineage>
</organism>
<protein>
    <recommendedName>
        <fullName evidence="2">hydroxymethylpyrimidine kinase</fullName>
        <ecNumber evidence="2">2.7.1.49</ecNumber>
    </recommendedName>
</protein>